<organism evidence="7 8">
    <name type="scientific">Pterulicium gracile</name>
    <dbReference type="NCBI Taxonomy" id="1884261"/>
    <lineage>
        <taxon>Eukaryota</taxon>
        <taxon>Fungi</taxon>
        <taxon>Dikarya</taxon>
        <taxon>Basidiomycota</taxon>
        <taxon>Agaricomycotina</taxon>
        <taxon>Agaricomycetes</taxon>
        <taxon>Agaricomycetidae</taxon>
        <taxon>Agaricales</taxon>
        <taxon>Pleurotineae</taxon>
        <taxon>Pterulaceae</taxon>
        <taxon>Pterulicium</taxon>
    </lineage>
</organism>
<evidence type="ECO:0000259" key="6">
    <source>
        <dbReference type="PROSITE" id="PS50011"/>
    </source>
</evidence>
<keyword evidence="8" id="KW-1185">Reference proteome</keyword>
<dbReference type="PROSITE" id="PS50011">
    <property type="entry name" value="PROTEIN_KINASE_DOM"/>
    <property type="match status" value="1"/>
</dbReference>
<evidence type="ECO:0000256" key="1">
    <source>
        <dbReference type="ARBA" id="ARBA00022679"/>
    </source>
</evidence>
<keyword evidence="1" id="KW-0808">Transferase</keyword>
<dbReference type="GO" id="GO:0005524">
    <property type="term" value="F:ATP binding"/>
    <property type="evidence" value="ECO:0007669"/>
    <property type="project" value="UniProtKB-UniRule"/>
</dbReference>
<dbReference type="GO" id="GO:0004672">
    <property type="term" value="F:protein kinase activity"/>
    <property type="evidence" value="ECO:0007669"/>
    <property type="project" value="InterPro"/>
</dbReference>
<feature type="domain" description="Protein kinase" evidence="6">
    <location>
        <begin position="25"/>
        <end position="283"/>
    </location>
</feature>
<dbReference type="Gene3D" id="3.30.200.20">
    <property type="entry name" value="Phosphorylase Kinase, domain 1"/>
    <property type="match status" value="1"/>
</dbReference>
<dbReference type="GO" id="GO:0005634">
    <property type="term" value="C:nucleus"/>
    <property type="evidence" value="ECO:0007669"/>
    <property type="project" value="TreeGrafter"/>
</dbReference>
<dbReference type="Gene3D" id="1.10.510.10">
    <property type="entry name" value="Transferase(Phosphotransferase) domain 1"/>
    <property type="match status" value="1"/>
</dbReference>
<dbReference type="Pfam" id="PF00069">
    <property type="entry name" value="Pkinase"/>
    <property type="match status" value="1"/>
</dbReference>
<sequence length="283" mass="31154">MPDHNIPTFPPMTGRVFQTSGMGRIRLDQILGQGGFGAVYEAVAFEALQEPRYAVKLVIRNPATENAQAREIALHKAVSSHANVVDIHHAEFIGDYPLIVLGPRATEKIKHAFSQILDAVEHCHEQGVYHRGLKPENILVGGECEDIHVLLTDFGLSSDKEYVKSYYLVQRILTLMGVILQSVKAIWILQMVLTLDGSERLGISELHSILNMMKTFSSSVTNDSSVLGSGEVEFSQSQELGVQSVDYVQECGPAKNDAVCLLKLKDTVQSGLTIYNDCVPTFV</sequence>
<dbReference type="SUPFAM" id="SSF56112">
    <property type="entry name" value="Protein kinase-like (PK-like)"/>
    <property type="match status" value="1"/>
</dbReference>
<dbReference type="AlphaFoldDB" id="A0A5C3QRR0"/>
<dbReference type="EMBL" id="ML178819">
    <property type="protein sequence ID" value="TFL04237.1"/>
    <property type="molecule type" value="Genomic_DNA"/>
</dbReference>
<evidence type="ECO:0000313" key="7">
    <source>
        <dbReference type="EMBL" id="TFL04237.1"/>
    </source>
</evidence>
<evidence type="ECO:0000256" key="2">
    <source>
        <dbReference type="ARBA" id="ARBA00022741"/>
    </source>
</evidence>
<name>A0A5C3QRR0_9AGAR</name>
<keyword evidence="3 7" id="KW-0418">Kinase</keyword>
<accession>A0A5C3QRR0</accession>
<dbReference type="STRING" id="1884261.A0A5C3QRR0"/>
<keyword evidence="2 5" id="KW-0547">Nucleotide-binding</keyword>
<dbReference type="Proteomes" id="UP000305067">
    <property type="component" value="Unassembled WGS sequence"/>
</dbReference>
<dbReference type="PANTHER" id="PTHR11042">
    <property type="entry name" value="EUKARYOTIC TRANSLATION INITIATION FACTOR 2-ALPHA KINASE EIF2-ALPHA KINASE -RELATED"/>
    <property type="match status" value="1"/>
</dbReference>
<evidence type="ECO:0000313" key="8">
    <source>
        <dbReference type="Proteomes" id="UP000305067"/>
    </source>
</evidence>
<dbReference type="InterPro" id="IPR050339">
    <property type="entry name" value="CC_SR_Kinase"/>
</dbReference>
<feature type="binding site" evidence="5">
    <location>
        <position position="56"/>
    </location>
    <ligand>
        <name>ATP</name>
        <dbReference type="ChEBI" id="CHEBI:30616"/>
    </ligand>
</feature>
<evidence type="ECO:0000256" key="5">
    <source>
        <dbReference type="PROSITE-ProRule" id="PRU10141"/>
    </source>
</evidence>
<evidence type="ECO:0000256" key="4">
    <source>
        <dbReference type="ARBA" id="ARBA00022840"/>
    </source>
</evidence>
<dbReference type="InterPro" id="IPR011009">
    <property type="entry name" value="Kinase-like_dom_sf"/>
</dbReference>
<dbReference type="InterPro" id="IPR017441">
    <property type="entry name" value="Protein_kinase_ATP_BS"/>
</dbReference>
<gene>
    <name evidence="7" type="ORF">BDV98DRAFT_602663</name>
</gene>
<protein>
    <submittedName>
        <fullName evidence="7">Kinase-like domain-containing protein</fullName>
    </submittedName>
</protein>
<dbReference type="PROSITE" id="PS00107">
    <property type="entry name" value="PROTEIN_KINASE_ATP"/>
    <property type="match status" value="1"/>
</dbReference>
<keyword evidence="4 5" id="KW-0067">ATP-binding</keyword>
<dbReference type="GO" id="GO:0005737">
    <property type="term" value="C:cytoplasm"/>
    <property type="evidence" value="ECO:0007669"/>
    <property type="project" value="TreeGrafter"/>
</dbReference>
<dbReference type="OrthoDB" id="541276at2759"/>
<reference evidence="7 8" key="1">
    <citation type="journal article" date="2019" name="Nat. Ecol. Evol.">
        <title>Megaphylogeny resolves global patterns of mushroom evolution.</title>
        <authorList>
            <person name="Varga T."/>
            <person name="Krizsan K."/>
            <person name="Foldi C."/>
            <person name="Dima B."/>
            <person name="Sanchez-Garcia M."/>
            <person name="Sanchez-Ramirez S."/>
            <person name="Szollosi G.J."/>
            <person name="Szarkandi J.G."/>
            <person name="Papp V."/>
            <person name="Albert L."/>
            <person name="Andreopoulos W."/>
            <person name="Angelini C."/>
            <person name="Antonin V."/>
            <person name="Barry K.W."/>
            <person name="Bougher N.L."/>
            <person name="Buchanan P."/>
            <person name="Buyck B."/>
            <person name="Bense V."/>
            <person name="Catcheside P."/>
            <person name="Chovatia M."/>
            <person name="Cooper J."/>
            <person name="Damon W."/>
            <person name="Desjardin D."/>
            <person name="Finy P."/>
            <person name="Geml J."/>
            <person name="Haridas S."/>
            <person name="Hughes K."/>
            <person name="Justo A."/>
            <person name="Karasinski D."/>
            <person name="Kautmanova I."/>
            <person name="Kiss B."/>
            <person name="Kocsube S."/>
            <person name="Kotiranta H."/>
            <person name="LaButti K.M."/>
            <person name="Lechner B.E."/>
            <person name="Liimatainen K."/>
            <person name="Lipzen A."/>
            <person name="Lukacs Z."/>
            <person name="Mihaltcheva S."/>
            <person name="Morgado L.N."/>
            <person name="Niskanen T."/>
            <person name="Noordeloos M.E."/>
            <person name="Ohm R.A."/>
            <person name="Ortiz-Santana B."/>
            <person name="Ovrebo C."/>
            <person name="Racz N."/>
            <person name="Riley R."/>
            <person name="Savchenko A."/>
            <person name="Shiryaev A."/>
            <person name="Soop K."/>
            <person name="Spirin V."/>
            <person name="Szebenyi C."/>
            <person name="Tomsovsky M."/>
            <person name="Tulloss R.E."/>
            <person name="Uehling J."/>
            <person name="Grigoriev I.V."/>
            <person name="Vagvolgyi C."/>
            <person name="Papp T."/>
            <person name="Martin F.M."/>
            <person name="Miettinen O."/>
            <person name="Hibbett D.S."/>
            <person name="Nagy L.G."/>
        </authorList>
    </citation>
    <scope>NUCLEOTIDE SEQUENCE [LARGE SCALE GENOMIC DNA]</scope>
    <source>
        <strain evidence="7 8">CBS 309.79</strain>
    </source>
</reference>
<dbReference type="InterPro" id="IPR000719">
    <property type="entry name" value="Prot_kinase_dom"/>
</dbReference>
<proteinExistence type="predicted"/>
<evidence type="ECO:0000256" key="3">
    <source>
        <dbReference type="ARBA" id="ARBA00022777"/>
    </source>
</evidence>